<gene>
    <name evidence="2" type="ORF">M421DRAFT_75816</name>
</gene>
<protein>
    <recommendedName>
        <fullName evidence="1">Heterokaryon incompatibility domain-containing protein</fullName>
    </recommendedName>
</protein>
<keyword evidence="3" id="KW-1185">Reference proteome</keyword>
<name>A0A6A5R7J4_9PLEO</name>
<dbReference type="EMBL" id="ML979007">
    <property type="protein sequence ID" value="KAF1923309.1"/>
    <property type="molecule type" value="Genomic_DNA"/>
</dbReference>
<dbReference type="Proteomes" id="UP000800082">
    <property type="component" value="Unassembled WGS sequence"/>
</dbReference>
<accession>A0A6A5R7J4</accession>
<dbReference type="OrthoDB" id="5386682at2759"/>
<dbReference type="PANTHER" id="PTHR24148:SF73">
    <property type="entry name" value="HET DOMAIN PROTEIN (AFU_ORTHOLOGUE AFUA_8G01020)"/>
    <property type="match status" value="1"/>
</dbReference>
<proteinExistence type="predicted"/>
<dbReference type="PANTHER" id="PTHR24148">
    <property type="entry name" value="ANKYRIN REPEAT DOMAIN-CONTAINING PROTEIN 39 HOMOLOG-RELATED"/>
    <property type="match status" value="1"/>
</dbReference>
<dbReference type="RefSeq" id="XP_033443562.1">
    <property type="nucleotide sequence ID" value="XM_033597168.1"/>
</dbReference>
<dbReference type="InterPro" id="IPR010730">
    <property type="entry name" value="HET"/>
</dbReference>
<feature type="domain" description="Heterokaryon incompatibility" evidence="1">
    <location>
        <begin position="71"/>
        <end position="143"/>
    </location>
</feature>
<dbReference type="AlphaFoldDB" id="A0A6A5R7J4"/>
<dbReference type="GeneID" id="54354835"/>
<reference evidence="2" key="1">
    <citation type="journal article" date="2020" name="Stud. Mycol.">
        <title>101 Dothideomycetes genomes: a test case for predicting lifestyles and emergence of pathogens.</title>
        <authorList>
            <person name="Haridas S."/>
            <person name="Albert R."/>
            <person name="Binder M."/>
            <person name="Bloem J."/>
            <person name="Labutti K."/>
            <person name="Salamov A."/>
            <person name="Andreopoulos B."/>
            <person name="Baker S."/>
            <person name="Barry K."/>
            <person name="Bills G."/>
            <person name="Bluhm B."/>
            <person name="Cannon C."/>
            <person name="Castanera R."/>
            <person name="Culley D."/>
            <person name="Daum C."/>
            <person name="Ezra D."/>
            <person name="Gonzalez J."/>
            <person name="Henrissat B."/>
            <person name="Kuo A."/>
            <person name="Liang C."/>
            <person name="Lipzen A."/>
            <person name="Lutzoni F."/>
            <person name="Magnuson J."/>
            <person name="Mondo S."/>
            <person name="Nolan M."/>
            <person name="Ohm R."/>
            <person name="Pangilinan J."/>
            <person name="Park H.-J."/>
            <person name="Ramirez L."/>
            <person name="Alfaro M."/>
            <person name="Sun H."/>
            <person name="Tritt A."/>
            <person name="Yoshinaga Y."/>
            <person name="Zwiers L.-H."/>
            <person name="Turgeon B."/>
            <person name="Goodwin S."/>
            <person name="Spatafora J."/>
            <person name="Crous P."/>
            <person name="Grigoriev I."/>
        </authorList>
    </citation>
    <scope>NUCLEOTIDE SEQUENCE</scope>
    <source>
        <strain evidence="2">CBS 183.55</strain>
    </source>
</reference>
<organism evidence="2 3">
    <name type="scientific">Didymella exigua CBS 183.55</name>
    <dbReference type="NCBI Taxonomy" id="1150837"/>
    <lineage>
        <taxon>Eukaryota</taxon>
        <taxon>Fungi</taxon>
        <taxon>Dikarya</taxon>
        <taxon>Ascomycota</taxon>
        <taxon>Pezizomycotina</taxon>
        <taxon>Dothideomycetes</taxon>
        <taxon>Pleosporomycetidae</taxon>
        <taxon>Pleosporales</taxon>
        <taxon>Pleosporineae</taxon>
        <taxon>Didymellaceae</taxon>
        <taxon>Didymella</taxon>
    </lineage>
</organism>
<sequence length="152" mass="17110">MNNEAVLRDTICGPFFRHTQLDRGEDSIRLVKVLHDLSADGLVQCSINHVKLSPGAADGALILHLGSPRDRGTITVNRKILTVRKNLENFLQVAKTQLAYGFFWMDAICIDQDNAAERDYQVQRIGATFAKGKMFVTWLGCEPDLERMIHLL</sequence>
<evidence type="ECO:0000313" key="2">
    <source>
        <dbReference type="EMBL" id="KAF1923309.1"/>
    </source>
</evidence>
<dbReference type="InterPro" id="IPR052895">
    <property type="entry name" value="HetReg/Transcr_Mod"/>
</dbReference>
<feature type="non-terminal residue" evidence="2">
    <location>
        <position position="152"/>
    </location>
</feature>
<dbReference type="Pfam" id="PF06985">
    <property type="entry name" value="HET"/>
    <property type="match status" value="1"/>
</dbReference>
<evidence type="ECO:0000313" key="3">
    <source>
        <dbReference type="Proteomes" id="UP000800082"/>
    </source>
</evidence>
<evidence type="ECO:0000259" key="1">
    <source>
        <dbReference type="Pfam" id="PF06985"/>
    </source>
</evidence>